<feature type="domain" description="EamA" evidence="2">
    <location>
        <begin position="165"/>
        <end position="297"/>
    </location>
</feature>
<dbReference type="PANTHER" id="PTHR22911:SF76">
    <property type="entry name" value="EAMA DOMAIN-CONTAINING PROTEIN"/>
    <property type="match status" value="1"/>
</dbReference>
<dbReference type="InterPro" id="IPR037185">
    <property type="entry name" value="EmrE-like"/>
</dbReference>
<sequence>MTPTLETELDGREARTAGLAFLALVLGAVAMGASPIFVRLAEVGPYASAFWRVALALPALYAWAALEARRKSVAPTTGLRFDRYVLMAGVLFAGDLFFWHLAIVNTTVANATFLAALAPVFVVSLSWLILKERIGPEIVLGLGAGLVGAALLLGSSYSFAPSNLLGDMFGLITACFFGAYILSVRPARRRHPAGRLLFLSSLVTAAILLVIALALEPRLLPASRDGLIMLICLALVSHAGGQGLLAIALGHLPAGFSSLVIFLEGIAAAALGWMVLGEDMTWLQLVGSAAIFAGIWIARPRRPGPKPAPI</sequence>
<evidence type="ECO:0000313" key="3">
    <source>
        <dbReference type="EMBL" id="MEJ8573820.1"/>
    </source>
</evidence>
<name>A0AAW9RPF1_9HYPH</name>
<feature type="transmembrane region" description="Helical" evidence="1">
    <location>
        <begin position="108"/>
        <end position="130"/>
    </location>
</feature>
<evidence type="ECO:0000313" key="4">
    <source>
        <dbReference type="Proteomes" id="UP001378188"/>
    </source>
</evidence>
<keyword evidence="1" id="KW-1133">Transmembrane helix</keyword>
<gene>
    <name evidence="3" type="ORF">V3328_20190</name>
</gene>
<comment type="caution">
    <text evidence="3">The sequence shown here is derived from an EMBL/GenBank/DDBJ whole genome shotgun (WGS) entry which is preliminary data.</text>
</comment>
<feature type="transmembrane region" description="Helical" evidence="1">
    <location>
        <begin position="196"/>
        <end position="215"/>
    </location>
</feature>
<dbReference type="Proteomes" id="UP001378188">
    <property type="component" value="Unassembled WGS sequence"/>
</dbReference>
<feature type="transmembrane region" description="Helical" evidence="1">
    <location>
        <begin position="19"/>
        <end position="38"/>
    </location>
</feature>
<dbReference type="PANTHER" id="PTHR22911">
    <property type="entry name" value="ACYL-MALONYL CONDENSING ENZYME-RELATED"/>
    <property type="match status" value="1"/>
</dbReference>
<dbReference type="EMBL" id="JAZHOF010000009">
    <property type="protein sequence ID" value="MEJ8573820.1"/>
    <property type="molecule type" value="Genomic_DNA"/>
</dbReference>
<feature type="transmembrane region" description="Helical" evidence="1">
    <location>
        <begin position="137"/>
        <end position="158"/>
    </location>
</feature>
<feature type="transmembrane region" description="Helical" evidence="1">
    <location>
        <begin position="164"/>
        <end position="184"/>
    </location>
</feature>
<keyword evidence="1" id="KW-0812">Transmembrane</keyword>
<dbReference type="InterPro" id="IPR000620">
    <property type="entry name" value="EamA_dom"/>
</dbReference>
<feature type="transmembrane region" description="Helical" evidence="1">
    <location>
        <begin position="227"/>
        <end position="249"/>
    </location>
</feature>
<feature type="transmembrane region" description="Helical" evidence="1">
    <location>
        <begin position="282"/>
        <end position="298"/>
    </location>
</feature>
<evidence type="ECO:0000256" key="1">
    <source>
        <dbReference type="SAM" id="Phobius"/>
    </source>
</evidence>
<protein>
    <submittedName>
        <fullName evidence="3">DMT family transporter</fullName>
    </submittedName>
</protein>
<keyword evidence="1" id="KW-0472">Membrane</keyword>
<dbReference type="SUPFAM" id="SSF103481">
    <property type="entry name" value="Multidrug resistance efflux transporter EmrE"/>
    <property type="match status" value="2"/>
</dbReference>
<accession>A0AAW9RPF1</accession>
<keyword evidence="4" id="KW-1185">Reference proteome</keyword>
<feature type="domain" description="EamA" evidence="2">
    <location>
        <begin position="20"/>
        <end position="153"/>
    </location>
</feature>
<organism evidence="3 4">
    <name type="scientific">Microbaculum marinum</name>
    <dbReference type="NCBI Taxonomy" id="1764581"/>
    <lineage>
        <taxon>Bacteria</taxon>
        <taxon>Pseudomonadati</taxon>
        <taxon>Pseudomonadota</taxon>
        <taxon>Alphaproteobacteria</taxon>
        <taxon>Hyphomicrobiales</taxon>
        <taxon>Tepidamorphaceae</taxon>
        <taxon>Microbaculum</taxon>
    </lineage>
</organism>
<feature type="transmembrane region" description="Helical" evidence="1">
    <location>
        <begin position="256"/>
        <end position="276"/>
    </location>
</feature>
<proteinExistence type="predicted"/>
<feature type="transmembrane region" description="Helical" evidence="1">
    <location>
        <begin position="84"/>
        <end position="102"/>
    </location>
</feature>
<dbReference type="AlphaFoldDB" id="A0AAW9RPF1"/>
<dbReference type="Pfam" id="PF00892">
    <property type="entry name" value="EamA"/>
    <property type="match status" value="2"/>
</dbReference>
<evidence type="ECO:0000259" key="2">
    <source>
        <dbReference type="Pfam" id="PF00892"/>
    </source>
</evidence>
<dbReference type="RefSeq" id="WP_340331525.1">
    <property type="nucleotide sequence ID" value="NZ_JAZHOF010000009.1"/>
</dbReference>
<dbReference type="GO" id="GO:0016020">
    <property type="term" value="C:membrane"/>
    <property type="evidence" value="ECO:0007669"/>
    <property type="project" value="InterPro"/>
</dbReference>
<reference evidence="3 4" key="1">
    <citation type="submission" date="2024-02" db="EMBL/GenBank/DDBJ databases">
        <title>Genome analysis and characterization of Microbaculum marinisediminis sp. nov., isolated from marine sediment.</title>
        <authorList>
            <person name="Du Z.-J."/>
            <person name="Ye Y.-Q."/>
            <person name="Zhang Z.-R."/>
            <person name="Yuan S.-M."/>
            <person name="Zhang X.-Y."/>
        </authorList>
    </citation>
    <scope>NUCLEOTIDE SEQUENCE [LARGE SCALE GENOMIC DNA]</scope>
    <source>
        <strain evidence="3 4">SDUM1044001</strain>
    </source>
</reference>
<feature type="transmembrane region" description="Helical" evidence="1">
    <location>
        <begin position="44"/>
        <end position="63"/>
    </location>
</feature>